<dbReference type="InterPro" id="IPR002213">
    <property type="entry name" value="UDP_glucos_trans"/>
</dbReference>
<reference evidence="6" key="1">
    <citation type="submission" date="2022-01" db="EMBL/GenBank/DDBJ databases">
        <authorList>
            <person name="King R."/>
        </authorList>
    </citation>
    <scope>NUCLEOTIDE SEQUENCE</scope>
</reference>
<evidence type="ECO:0000256" key="1">
    <source>
        <dbReference type="ARBA" id="ARBA00009995"/>
    </source>
</evidence>
<dbReference type="FunFam" id="3.40.50.2000:FF:000050">
    <property type="entry name" value="UDP-glucuronosyltransferase"/>
    <property type="match status" value="1"/>
</dbReference>
<comment type="subcellular location">
    <subcellularLocation>
        <location evidence="5">Membrane</location>
        <topology evidence="5">Single-pass membrane protein</topology>
    </subcellularLocation>
</comment>
<dbReference type="InterPro" id="IPR050271">
    <property type="entry name" value="UDP-glycosyltransferase"/>
</dbReference>
<evidence type="ECO:0000256" key="5">
    <source>
        <dbReference type="RuleBase" id="RU362059"/>
    </source>
</evidence>
<feature type="transmembrane region" description="Helical" evidence="5">
    <location>
        <begin position="482"/>
        <end position="505"/>
    </location>
</feature>
<dbReference type="Pfam" id="PF00201">
    <property type="entry name" value="UDPGT"/>
    <property type="match status" value="1"/>
</dbReference>
<gene>
    <name evidence="6" type="ORF">CHIRRI_LOCUS9800</name>
</gene>
<dbReference type="AlphaFoldDB" id="A0A9N9RXQ1"/>
<accession>A0A9N9RXQ1</accession>
<evidence type="ECO:0000256" key="3">
    <source>
        <dbReference type="ARBA" id="ARBA00022679"/>
    </source>
</evidence>
<reference evidence="6" key="2">
    <citation type="submission" date="2022-10" db="EMBL/GenBank/DDBJ databases">
        <authorList>
            <consortium name="ENA_rothamsted_submissions"/>
            <consortium name="culmorum"/>
            <person name="King R."/>
        </authorList>
    </citation>
    <scope>NUCLEOTIDE SEQUENCE</scope>
</reference>
<evidence type="ECO:0000256" key="4">
    <source>
        <dbReference type="RuleBase" id="RU003718"/>
    </source>
</evidence>
<name>A0A9N9RXQ1_9DIPT</name>
<dbReference type="InterPro" id="IPR035595">
    <property type="entry name" value="UDP_glycos_trans_CS"/>
</dbReference>
<sequence>MKIVGLLFAVLSILIGIDGLKILAFLPFGSKSHFAIGHSIAKTLADAGHEVTAVSPYPVKKPIKNYKDISTEDYLKVFFKENAANMFKYENSGAIAKIIEVFVIHWMGTEIVEFHVKHPKILELLNSNEKFDVCLVEVFNFDAVSLGVAEHFGCEIVSYMTYAAVKWADDMTGNLSPTSYVPKPYLEYTDKMNFKQRLSNTVYTHIEDLIYEFIIKSNQRKLYNKYFPNAKSTFDEVYKKSAIYFLNTHVAYSTVRPYLPNLVEIGGIHVQQAKPLPKDIQEYLDSATEGAIVFSMGSLIKSSEWPVEKREAFVRSFGKLKQKIIWKYEAADLPNKPDNVMISPWVPQRDIMAHPNVKLFITHGGLLGTTEALIEGIPVLGLPIFGDQKMNMAKAVSREYGQQIYFNDITEENLDHALNELINNPKYYENAKIISKRFNDRPMTPQESVVYWTEYAHRHKGAQHLKAASLELNFFEFRSIDVYAVLLLIALVNFYIDYLVLKWILRKIFGKSKKVENKKQKKQ</sequence>
<keyword evidence="3 4" id="KW-0808">Transferase</keyword>
<dbReference type="Proteomes" id="UP001153620">
    <property type="component" value="Chromosome 3"/>
</dbReference>
<dbReference type="CDD" id="cd03784">
    <property type="entry name" value="GT1_Gtf-like"/>
    <property type="match status" value="1"/>
</dbReference>
<keyword evidence="7" id="KW-1185">Reference proteome</keyword>
<comment type="similarity">
    <text evidence="1 4">Belongs to the UDP-glycosyltransferase family.</text>
</comment>
<proteinExistence type="inferred from homology"/>
<protein>
    <recommendedName>
        <fullName evidence="5">UDP-glucuronosyltransferase</fullName>
        <ecNumber evidence="5">2.4.1.17</ecNumber>
    </recommendedName>
</protein>
<dbReference type="PANTHER" id="PTHR48043:SF159">
    <property type="entry name" value="EG:EG0003.4 PROTEIN-RELATED"/>
    <property type="match status" value="1"/>
</dbReference>
<dbReference type="GO" id="GO:0016020">
    <property type="term" value="C:membrane"/>
    <property type="evidence" value="ECO:0007669"/>
    <property type="project" value="UniProtKB-SubCell"/>
</dbReference>
<dbReference type="Gene3D" id="3.40.50.2000">
    <property type="entry name" value="Glycogen Phosphorylase B"/>
    <property type="match status" value="2"/>
</dbReference>
<keyword evidence="5" id="KW-0812">Transmembrane</keyword>
<evidence type="ECO:0000313" key="7">
    <source>
        <dbReference type="Proteomes" id="UP001153620"/>
    </source>
</evidence>
<dbReference type="SUPFAM" id="SSF53756">
    <property type="entry name" value="UDP-Glycosyltransferase/glycogen phosphorylase"/>
    <property type="match status" value="1"/>
</dbReference>
<dbReference type="EMBL" id="OU895879">
    <property type="protein sequence ID" value="CAG9806947.1"/>
    <property type="molecule type" value="Genomic_DNA"/>
</dbReference>
<organism evidence="6 7">
    <name type="scientific">Chironomus riparius</name>
    <dbReference type="NCBI Taxonomy" id="315576"/>
    <lineage>
        <taxon>Eukaryota</taxon>
        <taxon>Metazoa</taxon>
        <taxon>Ecdysozoa</taxon>
        <taxon>Arthropoda</taxon>
        <taxon>Hexapoda</taxon>
        <taxon>Insecta</taxon>
        <taxon>Pterygota</taxon>
        <taxon>Neoptera</taxon>
        <taxon>Endopterygota</taxon>
        <taxon>Diptera</taxon>
        <taxon>Nematocera</taxon>
        <taxon>Chironomoidea</taxon>
        <taxon>Chironomidae</taxon>
        <taxon>Chironominae</taxon>
        <taxon>Chironomus</taxon>
    </lineage>
</organism>
<dbReference type="OrthoDB" id="5835829at2759"/>
<keyword evidence="5" id="KW-0472">Membrane</keyword>
<evidence type="ECO:0000313" key="6">
    <source>
        <dbReference type="EMBL" id="CAG9806947.1"/>
    </source>
</evidence>
<comment type="catalytic activity">
    <reaction evidence="5">
        <text>glucuronate acceptor + UDP-alpha-D-glucuronate = acceptor beta-D-glucuronoside + UDP + H(+)</text>
        <dbReference type="Rhea" id="RHEA:21032"/>
        <dbReference type="ChEBI" id="CHEBI:15378"/>
        <dbReference type="ChEBI" id="CHEBI:58052"/>
        <dbReference type="ChEBI" id="CHEBI:58223"/>
        <dbReference type="ChEBI" id="CHEBI:132367"/>
        <dbReference type="ChEBI" id="CHEBI:132368"/>
        <dbReference type="EC" id="2.4.1.17"/>
    </reaction>
</comment>
<dbReference type="PANTHER" id="PTHR48043">
    <property type="entry name" value="EG:EG0003.4 PROTEIN-RELATED"/>
    <property type="match status" value="1"/>
</dbReference>
<evidence type="ECO:0000256" key="2">
    <source>
        <dbReference type="ARBA" id="ARBA00022676"/>
    </source>
</evidence>
<keyword evidence="2 4" id="KW-0328">Glycosyltransferase</keyword>
<dbReference type="PROSITE" id="PS00375">
    <property type="entry name" value="UDPGT"/>
    <property type="match status" value="1"/>
</dbReference>
<dbReference type="EC" id="2.4.1.17" evidence="5"/>
<dbReference type="GO" id="GO:0015020">
    <property type="term" value="F:glucuronosyltransferase activity"/>
    <property type="evidence" value="ECO:0007669"/>
    <property type="project" value="UniProtKB-EC"/>
</dbReference>
<keyword evidence="5" id="KW-1133">Transmembrane helix</keyword>